<feature type="region of interest" description="Disordered" evidence="4">
    <location>
        <begin position="145"/>
        <end position="264"/>
    </location>
</feature>
<evidence type="ECO:0000259" key="5">
    <source>
        <dbReference type="SMART" id="SM00796"/>
    </source>
</evidence>
<evidence type="ECO:0000256" key="2">
    <source>
        <dbReference type="ARBA" id="ARBA00022801"/>
    </source>
</evidence>
<dbReference type="GO" id="GO:0005524">
    <property type="term" value="F:ATP binding"/>
    <property type="evidence" value="ECO:0007669"/>
    <property type="project" value="UniProtKB-KW"/>
</dbReference>
<dbReference type="SUPFAM" id="SSF50891">
    <property type="entry name" value="Cyclophilin-like"/>
    <property type="match status" value="1"/>
</dbReference>
<keyword evidence="2 6" id="KW-0378">Hydrolase</keyword>
<dbReference type="Proteomes" id="UP000007517">
    <property type="component" value="Chromosome"/>
</dbReference>
<dbReference type="SUPFAM" id="SSF160467">
    <property type="entry name" value="PH0987 N-terminal domain-like"/>
    <property type="match status" value="1"/>
</dbReference>
<dbReference type="HOGENOM" id="CLU_1052386_0_0_11"/>
<gene>
    <name evidence="6" type="ordered locus">BLASA_0964</name>
</gene>
<protein>
    <submittedName>
        <fullName evidence="6">Allophanate hydrolase subunit 1</fullName>
    </submittedName>
</protein>
<dbReference type="InterPro" id="IPR010016">
    <property type="entry name" value="PxpB"/>
</dbReference>
<dbReference type="GO" id="GO:0016787">
    <property type="term" value="F:hydrolase activity"/>
    <property type="evidence" value="ECO:0007669"/>
    <property type="project" value="UniProtKB-KW"/>
</dbReference>
<reference evidence="6 7" key="1">
    <citation type="journal article" date="2012" name="J. Bacteriol.">
        <title>Genome Sequence of Blastococcus saxobsidens DD2, a Stone-Inhabiting Bacterium.</title>
        <authorList>
            <person name="Chouaia B."/>
            <person name="Crotti E."/>
            <person name="Brusetti L."/>
            <person name="Daffonchio D."/>
            <person name="Essoussi I."/>
            <person name="Nouioui I."/>
            <person name="Sbissi I."/>
            <person name="Ghodhbane-Gtari F."/>
            <person name="Gtari M."/>
            <person name="Vacherie B."/>
            <person name="Barbe V."/>
            <person name="Medigue C."/>
            <person name="Gury J."/>
            <person name="Pujic P."/>
            <person name="Normand P."/>
        </authorList>
    </citation>
    <scope>NUCLEOTIDE SEQUENCE [LARGE SCALE GENOMIC DNA]</scope>
    <source>
        <strain evidence="6 7">DD2</strain>
    </source>
</reference>
<dbReference type="KEGG" id="bsd:BLASA_0964"/>
<evidence type="ECO:0000256" key="1">
    <source>
        <dbReference type="ARBA" id="ARBA00022741"/>
    </source>
</evidence>
<keyword evidence="7" id="KW-1185">Reference proteome</keyword>
<feature type="domain" description="Carboxyltransferase" evidence="5">
    <location>
        <begin position="8"/>
        <end position="176"/>
    </location>
</feature>
<dbReference type="InterPro" id="IPR029000">
    <property type="entry name" value="Cyclophilin-like_dom_sf"/>
</dbReference>
<dbReference type="Gene3D" id="3.30.1360.40">
    <property type="match status" value="1"/>
</dbReference>
<dbReference type="InterPro" id="IPR003833">
    <property type="entry name" value="CT_C_D"/>
</dbReference>
<dbReference type="EMBL" id="FO117623">
    <property type="protein sequence ID" value="CCG01913.1"/>
    <property type="molecule type" value="Genomic_DNA"/>
</dbReference>
<evidence type="ECO:0000313" key="7">
    <source>
        <dbReference type="Proteomes" id="UP000007517"/>
    </source>
</evidence>
<dbReference type="AlphaFoldDB" id="H6RUE8"/>
<dbReference type="PANTHER" id="PTHR34698">
    <property type="entry name" value="5-OXOPROLINASE SUBUNIT B"/>
    <property type="match status" value="1"/>
</dbReference>
<dbReference type="eggNOG" id="COG2049">
    <property type="taxonomic scope" value="Bacteria"/>
</dbReference>
<name>H6RUE8_BLASD</name>
<keyword evidence="1" id="KW-0547">Nucleotide-binding</keyword>
<sequence length="264" mass="27356">MADRGDVVDVVRYGDRALLVEAAEPGTVPGLRAALAAGPLDGQVDLVPAARTLLVVLDRPPTDLDAAALRRLVPVPPAAGHARAPLDLPVVFDGPDLADVARLTGRSPEAVVAMLADLRFTVAFGGFAPGFGYLTGLPPELHVPRRATPRTRVPAGSSAWPARTRGSTRGPRPAAGSWSAAPTRCSSTSTGTRLRCWRPGPTSGSGRCAECSPSWRRARSAPCRTPAAPAGRRSGCPAPGPPTGRPLSWPTGWSATGPPRPCSR</sequence>
<evidence type="ECO:0000256" key="4">
    <source>
        <dbReference type="SAM" id="MobiDB-lite"/>
    </source>
</evidence>
<proteinExistence type="predicted"/>
<dbReference type="STRING" id="1146883.BLASA_0964"/>
<evidence type="ECO:0000313" key="6">
    <source>
        <dbReference type="EMBL" id="CCG01913.1"/>
    </source>
</evidence>
<reference evidence="7" key="2">
    <citation type="submission" date="2012-02" db="EMBL/GenBank/DDBJ databases">
        <title>Complete genome sequence of Blastococcus saxobsidens strain DD2.</title>
        <authorList>
            <person name="Genoscope."/>
        </authorList>
    </citation>
    <scope>NUCLEOTIDE SEQUENCE [LARGE SCALE GENOMIC DNA]</scope>
    <source>
        <strain evidence="7">DD2</strain>
    </source>
</reference>
<dbReference type="Gene3D" id="2.40.100.10">
    <property type="entry name" value="Cyclophilin-like"/>
    <property type="match status" value="1"/>
</dbReference>
<organism evidence="6 7">
    <name type="scientific">Blastococcus saxobsidens (strain DD2)</name>
    <dbReference type="NCBI Taxonomy" id="1146883"/>
    <lineage>
        <taxon>Bacteria</taxon>
        <taxon>Bacillati</taxon>
        <taxon>Actinomycetota</taxon>
        <taxon>Actinomycetes</taxon>
        <taxon>Geodermatophilales</taxon>
        <taxon>Geodermatophilaceae</taxon>
        <taxon>Blastococcus</taxon>
    </lineage>
</organism>
<accession>H6RUE8</accession>
<dbReference type="SMART" id="SM00796">
    <property type="entry name" value="AHS1"/>
    <property type="match status" value="1"/>
</dbReference>
<dbReference type="Pfam" id="PF02682">
    <property type="entry name" value="CT_C_D"/>
    <property type="match status" value="1"/>
</dbReference>
<keyword evidence="3" id="KW-0067">ATP-binding</keyword>
<evidence type="ECO:0000256" key="3">
    <source>
        <dbReference type="ARBA" id="ARBA00022840"/>
    </source>
</evidence>
<dbReference type="PANTHER" id="PTHR34698:SF2">
    <property type="entry name" value="5-OXOPROLINASE SUBUNIT B"/>
    <property type="match status" value="1"/>
</dbReference>